<dbReference type="KEGG" id="seds:AAY24_07750"/>
<name>A0A0F7K027_9GAMM</name>
<dbReference type="OrthoDB" id="6400394at2"/>
<evidence type="ECO:0000313" key="2">
    <source>
        <dbReference type="EMBL" id="AKH20258.1"/>
    </source>
</evidence>
<protein>
    <recommendedName>
        <fullName evidence="4">Antitermination protein NusG</fullName>
    </recommendedName>
</protein>
<evidence type="ECO:0000313" key="3">
    <source>
        <dbReference type="Proteomes" id="UP000034410"/>
    </source>
</evidence>
<organism evidence="2 3">
    <name type="scientific">Sedimenticola thiotaurini</name>
    <dbReference type="NCBI Taxonomy" id="1543721"/>
    <lineage>
        <taxon>Bacteria</taxon>
        <taxon>Pseudomonadati</taxon>
        <taxon>Pseudomonadota</taxon>
        <taxon>Gammaproteobacteria</taxon>
        <taxon>Chromatiales</taxon>
        <taxon>Sedimenticolaceae</taxon>
        <taxon>Sedimenticola</taxon>
    </lineage>
</organism>
<proteinExistence type="predicted"/>
<evidence type="ECO:0000256" key="1">
    <source>
        <dbReference type="SAM" id="Phobius"/>
    </source>
</evidence>
<keyword evidence="1" id="KW-1133">Transmembrane helix</keyword>
<feature type="transmembrane region" description="Helical" evidence="1">
    <location>
        <begin position="52"/>
        <end position="70"/>
    </location>
</feature>
<reference evidence="2 3" key="1">
    <citation type="journal article" date="2015" name="Genome Announc.">
        <title>Complete Genome Sequence of Sedimenticola thiotaurini Strain SIP-G1, a Polyphosphate- and Polyhydroxyalkanoate-Accumulating Sulfur-Oxidizing Gammaproteobacterium Isolated from Salt Marsh Sediments.</title>
        <authorList>
            <person name="Flood B.E."/>
            <person name="Jones D.S."/>
            <person name="Bailey J.V."/>
        </authorList>
    </citation>
    <scope>NUCLEOTIDE SEQUENCE [LARGE SCALE GENOMIC DNA]</scope>
    <source>
        <strain evidence="2 3">SIP-G1</strain>
    </source>
</reference>
<sequence>MLRYAPMFLKLLLTALVIAGALLTLRMRRQKQYTASAPLLNASPDRRPMVKFLAAGVVALMLAGAALYLYHQWSDAYQVVTVRVIDTRSDRTTSYQVYKGDIDGRTFVTTDGRTVSLAEVERLEVGAQ</sequence>
<dbReference type="AlphaFoldDB" id="A0A0F7K027"/>
<gene>
    <name evidence="2" type="ORF">AAY24_07750</name>
</gene>
<dbReference type="Proteomes" id="UP000034410">
    <property type="component" value="Chromosome"/>
</dbReference>
<evidence type="ECO:0008006" key="4">
    <source>
        <dbReference type="Google" id="ProtNLM"/>
    </source>
</evidence>
<keyword evidence="3" id="KW-1185">Reference proteome</keyword>
<accession>A0A0F7K027</accession>
<dbReference type="EMBL" id="CP011412">
    <property type="protein sequence ID" value="AKH20258.1"/>
    <property type="molecule type" value="Genomic_DNA"/>
</dbReference>
<keyword evidence="1" id="KW-0472">Membrane</keyword>
<keyword evidence="1" id="KW-0812">Transmembrane</keyword>